<gene>
    <name evidence="1" type="ordered locus">Gobs_1498</name>
</gene>
<dbReference type="HOGENOM" id="CLU_1515831_0_0_11"/>
<name>D2SC59_GEOOG</name>
<organism evidence="1 2">
    <name type="scientific">Geodermatophilus obscurus (strain ATCC 25078 / DSM 43160 / JCM 3152 / CCUG 61914 / KCC A-0152 / KCTC 9177 / NBRC 13315 / NRRL B-3577 / G-20)</name>
    <dbReference type="NCBI Taxonomy" id="526225"/>
    <lineage>
        <taxon>Bacteria</taxon>
        <taxon>Bacillati</taxon>
        <taxon>Actinomycetota</taxon>
        <taxon>Actinomycetes</taxon>
        <taxon>Geodermatophilales</taxon>
        <taxon>Geodermatophilaceae</taxon>
        <taxon>Geodermatophilus</taxon>
    </lineage>
</organism>
<keyword evidence="2" id="KW-1185">Reference proteome</keyword>
<accession>D2SC59</accession>
<reference evidence="2" key="2">
    <citation type="submission" date="2010-01" db="EMBL/GenBank/DDBJ databases">
        <title>The complete genome of Geodermatophilus obscurus DSM 43160.</title>
        <authorList>
            <consortium name="US DOE Joint Genome Institute (JGI-PGF)"/>
            <person name="Lucas S."/>
            <person name="Copeland A."/>
            <person name="Lapidus A."/>
            <person name="Glavina del Rio T."/>
            <person name="Dalin E."/>
            <person name="Tice H."/>
            <person name="Bruce D."/>
            <person name="Goodwin L."/>
            <person name="Pitluck S."/>
            <person name="Kyrpides N."/>
            <person name="Mavromatis K."/>
            <person name="Ivanova N."/>
            <person name="Munk A.C."/>
            <person name="Brettin T."/>
            <person name="Detter J.C."/>
            <person name="Han C."/>
            <person name="Larimer F."/>
            <person name="Land M."/>
            <person name="Hauser L."/>
            <person name="Markowitz V."/>
            <person name="Cheng J.-F."/>
            <person name="Hugenholtz P."/>
            <person name="Woyke T."/>
            <person name="Wu D."/>
            <person name="Jando M."/>
            <person name="Schneider S."/>
            <person name="Klenk H.-P."/>
            <person name="Eisen J.A."/>
        </authorList>
    </citation>
    <scope>NUCLEOTIDE SEQUENCE [LARGE SCALE GENOMIC DNA]</scope>
    <source>
        <strain evidence="2">ATCC 25078 / DSM 43160 / JCM 3152 / KCC A-0152 / KCTC 9177 / NBRC 13315 / NRRL B-3577 / G-20</strain>
    </source>
</reference>
<sequence>MAHQTDLDDNWPPSHLVEYLRAAPADGPPVAVLPRPRRLAGGGDGLAYLDWDEQLVRGVKARGGAVGFGGREERDLPNKAEFGGGADAVAEFALAILTNASWDAIKLTLQNAAWLLRRQLQPALDRGEAVEARIGIARLTGDSVEGLVVHAPTPEGASEAAERVIRAWFDARRDAAD</sequence>
<dbReference type="RefSeq" id="WP_012947667.1">
    <property type="nucleotide sequence ID" value="NC_013757.1"/>
</dbReference>
<evidence type="ECO:0000313" key="1">
    <source>
        <dbReference type="EMBL" id="ADB74227.1"/>
    </source>
</evidence>
<dbReference type="KEGG" id="gob:Gobs_1498"/>
<evidence type="ECO:0000313" key="2">
    <source>
        <dbReference type="Proteomes" id="UP000001382"/>
    </source>
</evidence>
<dbReference type="Proteomes" id="UP000001382">
    <property type="component" value="Chromosome"/>
</dbReference>
<reference evidence="1 2" key="1">
    <citation type="journal article" date="2010" name="Stand. Genomic Sci.">
        <title>Complete genome sequence of Geodermatophilus obscurus type strain (G-20).</title>
        <authorList>
            <person name="Ivanova N."/>
            <person name="Sikorski J."/>
            <person name="Jando M."/>
            <person name="Munk C."/>
            <person name="Lapidus A."/>
            <person name="Glavina Del Rio T."/>
            <person name="Copeland A."/>
            <person name="Tice H."/>
            <person name="Cheng J.-F."/>
            <person name="Lucas S."/>
            <person name="Chen F."/>
            <person name="Nolan M."/>
            <person name="Bruce D."/>
            <person name="Goodwin L."/>
            <person name="Pitluck S."/>
            <person name="Mavromatis K."/>
            <person name="Mikhailova N."/>
            <person name="Pati A."/>
            <person name="Chen A."/>
            <person name="Palaniappan K."/>
            <person name="Land M."/>
            <person name="Hauser L."/>
            <person name="Chang Y.-J."/>
            <person name="Jeffries C.D."/>
            <person name="Meincke L."/>
            <person name="Brettin T."/>
            <person name="Detter J.C."/>
            <person name="Detter J.C."/>
            <person name="Rohde M."/>
            <person name="Goeker M."/>
            <person name="Bristow J."/>
            <person name="Eisen J.A."/>
            <person name="Markowitz V."/>
            <person name="Hugenholtz P."/>
            <person name="Kyrpides N.C."/>
            <person name="Klenk H.-P."/>
        </authorList>
    </citation>
    <scope>NUCLEOTIDE SEQUENCE [LARGE SCALE GENOMIC DNA]</scope>
    <source>
        <strain evidence="2">ATCC 25078 / DSM 43160 / JCM 3152 / KCC A-0152 / KCTC 9177 / NBRC 13315 / NRRL B-3577 / G-20</strain>
    </source>
</reference>
<dbReference type="EMBL" id="CP001867">
    <property type="protein sequence ID" value="ADB74227.1"/>
    <property type="molecule type" value="Genomic_DNA"/>
</dbReference>
<protein>
    <submittedName>
        <fullName evidence="1">Uncharacterized protein</fullName>
    </submittedName>
</protein>
<proteinExistence type="predicted"/>
<dbReference type="AlphaFoldDB" id="D2SC59"/>